<keyword evidence="3 5" id="KW-1133">Transmembrane helix</keyword>
<feature type="transmembrane region" description="Helical" evidence="5">
    <location>
        <begin position="407"/>
        <end position="430"/>
    </location>
</feature>
<evidence type="ECO:0000256" key="2">
    <source>
        <dbReference type="ARBA" id="ARBA00022692"/>
    </source>
</evidence>
<feature type="transmembrane region" description="Helical" evidence="5">
    <location>
        <begin position="224"/>
        <end position="245"/>
    </location>
</feature>
<comment type="similarity">
    <text evidence="5">Belongs to the UPF0182 family.</text>
</comment>
<evidence type="ECO:0000256" key="5">
    <source>
        <dbReference type="HAMAP-Rule" id="MF_01600"/>
    </source>
</evidence>
<feature type="transmembrane region" description="Helical" evidence="5">
    <location>
        <begin position="202"/>
        <end position="219"/>
    </location>
</feature>
<dbReference type="Pfam" id="PF03699">
    <property type="entry name" value="UPF0182"/>
    <property type="match status" value="1"/>
</dbReference>
<dbReference type="NCBIfam" id="NF002707">
    <property type="entry name" value="PRK02509.1"/>
    <property type="match status" value="1"/>
</dbReference>
<evidence type="ECO:0000256" key="1">
    <source>
        <dbReference type="ARBA" id="ARBA00022475"/>
    </source>
</evidence>
<comment type="subcellular location">
    <subcellularLocation>
        <location evidence="5">Cell membrane</location>
        <topology evidence="5">Multi-pass membrane protein</topology>
    </subcellularLocation>
</comment>
<evidence type="ECO:0000313" key="7">
    <source>
        <dbReference type="Proteomes" id="UP000658720"/>
    </source>
</evidence>
<gene>
    <name evidence="6" type="ORF">IQ217_02945</name>
</gene>
<feature type="transmembrane region" description="Helical" evidence="5">
    <location>
        <begin position="368"/>
        <end position="386"/>
    </location>
</feature>
<comment type="caution">
    <text evidence="6">The sequence shown here is derived from an EMBL/GenBank/DDBJ whole genome shotgun (WGS) entry which is preliminary data.</text>
</comment>
<dbReference type="InterPro" id="IPR005372">
    <property type="entry name" value="UPF0182"/>
</dbReference>
<organism evidence="6 7">
    <name type="scientific">Synechocystis salina LEGE 00031</name>
    <dbReference type="NCBI Taxonomy" id="1828736"/>
    <lineage>
        <taxon>Bacteria</taxon>
        <taxon>Bacillati</taxon>
        <taxon>Cyanobacteriota</taxon>
        <taxon>Cyanophyceae</taxon>
        <taxon>Synechococcales</taxon>
        <taxon>Merismopediaceae</taxon>
        <taxon>Synechocystis</taxon>
    </lineage>
</organism>
<dbReference type="Proteomes" id="UP000658720">
    <property type="component" value="Unassembled WGS sequence"/>
</dbReference>
<dbReference type="RefSeq" id="WP_194018863.1">
    <property type="nucleotide sequence ID" value="NZ_JADEVV010000006.1"/>
</dbReference>
<evidence type="ECO:0000256" key="3">
    <source>
        <dbReference type="ARBA" id="ARBA00022989"/>
    </source>
</evidence>
<accession>A0ABR9VPK1</accession>
<reference evidence="6 7" key="1">
    <citation type="submission" date="2020-10" db="EMBL/GenBank/DDBJ databases">
        <authorList>
            <person name="Castelo-Branco R."/>
            <person name="Eusebio N."/>
            <person name="Adriana R."/>
            <person name="Vieira A."/>
            <person name="Brugerolle De Fraissinette N."/>
            <person name="Rezende De Castro R."/>
            <person name="Schneider M.P."/>
            <person name="Vasconcelos V."/>
            <person name="Leao P.N."/>
        </authorList>
    </citation>
    <scope>NUCLEOTIDE SEQUENCE [LARGE SCALE GENOMIC DNA]</scope>
    <source>
        <strain evidence="6 7">LEGE 00031</strain>
    </source>
</reference>
<dbReference type="PANTHER" id="PTHR39344">
    <property type="entry name" value="UPF0182 PROTEIN SLL1060"/>
    <property type="match status" value="1"/>
</dbReference>
<name>A0ABR9VPK1_9SYNC</name>
<keyword evidence="7" id="KW-1185">Reference proteome</keyword>
<evidence type="ECO:0000313" key="6">
    <source>
        <dbReference type="EMBL" id="MBE9252828.1"/>
    </source>
</evidence>
<feature type="transmembrane region" description="Helical" evidence="5">
    <location>
        <begin position="27"/>
        <end position="49"/>
    </location>
</feature>
<dbReference type="PANTHER" id="PTHR39344:SF1">
    <property type="entry name" value="UPF0182 PROTEIN SLL1060"/>
    <property type="match status" value="1"/>
</dbReference>
<proteinExistence type="inferred from homology"/>
<sequence>MPSVVGGSKNFPNGSLQNKGVRAMKGWVKVAIVLAIAWVGLEVIARIYVENLWFRELNFQSVFWKRVRWQGSIALVAGFISWAFVVFQVKVANRLAHEEAQLKSLALAQAASAPVPVAIGSRYLPMPEPPVGPKAHSRSLQLPVLLPLIIALQLILVALVMYYVFITIQVWTPDYTLPNITPAVPQPFRLHLLFTNFGNGPAQLGATALAGVLALIGVLRGPRLLPGLVFILSGVWGLLLSGNWFRLLLSFNSQSFNAIDPQFHRNISFYIFQIPLWQLLESWWRGLFLFSLLAVTLIILKSGNSLSEGRFPGFSSAQLRHLSALVAALAATLAVEHWLKRYDYLFANHGVVYGANYTDVHWRLPVETGLVVFSVAIALWSGWLSLKGWPLGKGNSVPQRRGQLPLIGLWLPMSIYLLILLLQNLGGWAIELLVVQPNQLTRERPYLARNIAATREAFNLQIIQPATLSGRGQLTPASLEKNRLTLDNIRLWDPITLLKTNRQLQQIRLYYKFVDADLDRYTIRVQKDDTQTISTAKQQVLIAPRELDYTAVPEKAQTWVNKHLVYTHGYGFTLSPVNLVDQGGLPYYFVKDIGTDENEGALRTSSELIRTSIPIGKPRIYFGEITDNYIMTNTAIPELDFPSGEENVYNFYDGRGGIFLNSPIRKLLFAVYLRDWQMLFTENFKPDTRILFRRNINHRIRHIAPFLRFDRDPYLVTAKVKGEEHSTLYWLIDAYTTSNYYPYSDPGEGDANQPGRNFNYIRNSVKILVDAYNGDVRLFTIDKQDPLINAWQKIFPELFLPFSSMPATLKSHIRYPVDMFSTQSERLLTYHMEDIDVFYNREDQWRIPQETYADEQQPIAPYYLIMKLAGIDAKEEEFVLSQVYTPNARNNLIALLFARCDEQNYGKLLLYTLPKERLVYGPEQIEALVNQDPVISERISLWNRRGSRAIQGNLLVIPIEESLLYVEPIYLEAEKNSLPTLARVVVVYGNQIVMAESLNEAIDAIFDPNPTGRNAIVRPLDDAVNDLNSGGINEESN</sequence>
<protein>
    <recommendedName>
        <fullName evidence="5">UPF0182 protein IQ217_02945</fullName>
    </recommendedName>
</protein>
<evidence type="ECO:0000256" key="4">
    <source>
        <dbReference type="ARBA" id="ARBA00023136"/>
    </source>
</evidence>
<feature type="transmembrane region" description="Helical" evidence="5">
    <location>
        <begin position="144"/>
        <end position="165"/>
    </location>
</feature>
<feature type="transmembrane region" description="Helical" evidence="5">
    <location>
        <begin position="321"/>
        <end position="339"/>
    </location>
</feature>
<keyword evidence="1 5" id="KW-1003">Cell membrane</keyword>
<keyword evidence="2 5" id="KW-0812">Transmembrane</keyword>
<dbReference type="EMBL" id="JADEVV010000006">
    <property type="protein sequence ID" value="MBE9252828.1"/>
    <property type="molecule type" value="Genomic_DNA"/>
</dbReference>
<feature type="transmembrane region" description="Helical" evidence="5">
    <location>
        <begin position="69"/>
        <end position="87"/>
    </location>
</feature>
<dbReference type="HAMAP" id="MF_01600">
    <property type="entry name" value="UPF0182"/>
    <property type="match status" value="1"/>
</dbReference>
<keyword evidence="4 5" id="KW-0472">Membrane</keyword>
<feature type="transmembrane region" description="Helical" evidence="5">
    <location>
        <begin position="282"/>
        <end position="300"/>
    </location>
</feature>